<evidence type="ECO:0000313" key="4">
    <source>
        <dbReference type="Proteomes" id="UP000000311"/>
    </source>
</evidence>
<dbReference type="EMBL" id="GL442229">
    <property type="protein sequence ID" value="EFN63702.1"/>
    <property type="molecule type" value="Genomic_DNA"/>
</dbReference>
<keyword evidence="2" id="KW-0472">Membrane</keyword>
<dbReference type="InParanoid" id="E2AS72"/>
<dbReference type="Proteomes" id="UP000000311">
    <property type="component" value="Unassembled WGS sequence"/>
</dbReference>
<name>E2AS72_CAMFO</name>
<evidence type="ECO:0000256" key="1">
    <source>
        <dbReference type="SAM" id="MobiDB-lite"/>
    </source>
</evidence>
<keyword evidence="4" id="KW-1185">Reference proteome</keyword>
<organism evidence="4">
    <name type="scientific">Camponotus floridanus</name>
    <name type="common">Florida carpenter ant</name>
    <dbReference type="NCBI Taxonomy" id="104421"/>
    <lineage>
        <taxon>Eukaryota</taxon>
        <taxon>Metazoa</taxon>
        <taxon>Ecdysozoa</taxon>
        <taxon>Arthropoda</taxon>
        <taxon>Hexapoda</taxon>
        <taxon>Insecta</taxon>
        <taxon>Pterygota</taxon>
        <taxon>Neoptera</taxon>
        <taxon>Endopterygota</taxon>
        <taxon>Hymenoptera</taxon>
        <taxon>Apocrita</taxon>
        <taxon>Aculeata</taxon>
        <taxon>Formicoidea</taxon>
        <taxon>Formicidae</taxon>
        <taxon>Formicinae</taxon>
        <taxon>Camponotus</taxon>
    </lineage>
</organism>
<sequence length="652" mass="73469">MTVTNCPIHKRWSSLRLNPEPVRKVDETHREVIRLMTVLIIFDVKGEASQSDFLKFIIRKKCIQPETLYYAKKDMMERNKDQGENFPCKGARKIEFLGYNEGFTCGIQPDTEEILAATNITLKAYDEYGFIQQTNGPTSTGHLLSQPLEGGSGSKHDKDTQHLDKDNASTVLTEHGHVSSNKLSTKGSLLGVCPASSHFLRRSNCSKFHYCSGTRCIAQSKFSPVYSLLITMYRRTEVRRGGLSRESYEVVFSSLGAFVLRGQERTGKIIFLPHSSPQFRTVVYSSPAEDDSARTFFSHRFHGFLSCSFFPHFDLFPPSPPPPPRFPIRYPLADLSFGARWNGVGNKLLLPSANLVPNGDRCGSMPMIVALVGTLRKCKAGIWSLYTSQRQLQIRRVYDMKRDKLANSLENQLRLRNPRGLYVSALPIATQLLPVTAQQPRRNCAIRTNEMLKKGRGRISLNNGEKEKENTPAINVAMSIILHLLMITLHLLIAHTQWSFTGTNGHSRILIPLVIVLAAVRQSVTICNESIRMEFKLKHRRTITPRANYARGEEILPRDINWGLEFKSASAAANTILDTTAIKSIQDQVSYTHSCANVIREEDFTSVLRDWLQDLSEIKPINSDARRGCSSNAHNQRASVLFLALLLSAYRN</sequence>
<feature type="transmembrane region" description="Helical" evidence="2">
    <location>
        <begin position="473"/>
        <end position="494"/>
    </location>
</feature>
<feature type="region of interest" description="Disordered" evidence="1">
    <location>
        <begin position="141"/>
        <end position="161"/>
    </location>
</feature>
<keyword evidence="2" id="KW-1133">Transmembrane helix</keyword>
<gene>
    <name evidence="3" type="ORF">EAG_09628</name>
</gene>
<proteinExistence type="predicted"/>
<accession>E2AS72</accession>
<dbReference type="AlphaFoldDB" id="E2AS72"/>
<feature type="transmembrane region" description="Helical" evidence="2">
    <location>
        <begin position="509"/>
        <end position="531"/>
    </location>
</feature>
<reference evidence="3 4" key="1">
    <citation type="journal article" date="2010" name="Science">
        <title>Genomic comparison of the ants Camponotus floridanus and Harpegnathos saltator.</title>
        <authorList>
            <person name="Bonasio R."/>
            <person name="Zhang G."/>
            <person name="Ye C."/>
            <person name="Mutti N.S."/>
            <person name="Fang X."/>
            <person name="Qin N."/>
            <person name="Donahue G."/>
            <person name="Yang P."/>
            <person name="Li Q."/>
            <person name="Li C."/>
            <person name="Zhang P."/>
            <person name="Huang Z."/>
            <person name="Berger S.L."/>
            <person name="Reinberg D."/>
            <person name="Wang J."/>
            <person name="Liebig J."/>
        </authorList>
    </citation>
    <scope>NUCLEOTIDE SEQUENCE [LARGE SCALE GENOMIC DNA]</scope>
    <source>
        <strain evidence="4">C129</strain>
    </source>
</reference>
<keyword evidence="2" id="KW-0812">Transmembrane</keyword>
<evidence type="ECO:0000256" key="2">
    <source>
        <dbReference type="SAM" id="Phobius"/>
    </source>
</evidence>
<protein>
    <submittedName>
        <fullName evidence="3">Uncharacterized protein</fullName>
    </submittedName>
</protein>
<evidence type="ECO:0000313" key="3">
    <source>
        <dbReference type="EMBL" id="EFN63702.1"/>
    </source>
</evidence>